<keyword evidence="10" id="KW-0408">Iron</keyword>
<evidence type="ECO:0000256" key="10">
    <source>
        <dbReference type="ARBA" id="ARBA00023004"/>
    </source>
</evidence>
<evidence type="ECO:0000256" key="9">
    <source>
        <dbReference type="ARBA" id="ARBA00023002"/>
    </source>
</evidence>
<dbReference type="InterPro" id="IPR009078">
    <property type="entry name" value="Ferritin-like_SF"/>
</dbReference>
<comment type="subunit">
    <text evidence="3">Homodimer.</text>
</comment>
<sequence>MVLKLNNMSFGSQKLPSVVVPIIASSGSPKFFMASPLRSASKKVENMKKTSMPHQEVQVQVTHSIPSQKIEMFKSLDKWVEDNILIHLKPTEKSWQPQDFLPDSKSDGFYDQVKELEERAKEIPDDHFIALVGDMITEEALPTYQAMLNIVDGIRDETGVSHTSWTIWIRAWTVEENRHDDLIVQLSEIVIEFTLLFLSENVQDVKLENKPFRIFIYTSFQERATFISHNNTAKLVREHGDTELAKLCGFIAADEKRHETAYSKIIEKLFEIDPGETVQAFVDMMRKKITMPAYLMYDGRDGNLFNHFSIVAQRLRIYTTKDYINILEFLVGRWKVKDLTGLSTDGRKAQEFVCELPSRLRKLEEKAQLAAKRAPTIPFSWIPDRELKL</sequence>
<keyword evidence="15" id="KW-1185">Reference proteome</keyword>
<evidence type="ECO:0000256" key="12">
    <source>
        <dbReference type="ARBA" id="ARBA00023160"/>
    </source>
</evidence>
<dbReference type="Pfam" id="PF03405">
    <property type="entry name" value="FA_desaturase_2"/>
    <property type="match status" value="1"/>
</dbReference>
<comment type="caution">
    <text evidence="14">The sequence shown here is derived from an EMBL/GenBank/DDBJ whole genome shotgun (WGS) entry which is preliminary data.</text>
</comment>
<keyword evidence="7" id="KW-0276">Fatty acid metabolism</keyword>
<evidence type="ECO:0000256" key="11">
    <source>
        <dbReference type="ARBA" id="ARBA00023098"/>
    </source>
</evidence>
<dbReference type="EC" id="1.14.19.2" evidence="4"/>
<dbReference type="PIRSF" id="PIRSF000346">
    <property type="entry name" value="Dlt9_acylACP_des"/>
    <property type="match status" value="1"/>
</dbReference>
<keyword evidence="12" id="KW-0275">Fatty acid biosynthesis</keyword>
<evidence type="ECO:0000256" key="13">
    <source>
        <dbReference type="ARBA" id="ARBA00049304"/>
    </source>
</evidence>
<gene>
    <name evidence="14" type="ORF">V6N11_054868</name>
</gene>
<evidence type="ECO:0000256" key="7">
    <source>
        <dbReference type="ARBA" id="ARBA00022832"/>
    </source>
</evidence>
<reference evidence="14 15" key="1">
    <citation type="journal article" date="2024" name="G3 (Bethesda)">
        <title>Genome assembly of Hibiscus sabdariffa L. provides insights into metabolisms of medicinal natural products.</title>
        <authorList>
            <person name="Kim T."/>
        </authorList>
    </citation>
    <scope>NUCLEOTIDE SEQUENCE [LARGE SCALE GENOMIC DNA]</scope>
    <source>
        <strain evidence="14">TK-2024</strain>
        <tissue evidence="14">Old leaves</tissue>
    </source>
</reference>
<comment type="cofactor">
    <cofactor evidence="1">
        <name>Fe(2+)</name>
        <dbReference type="ChEBI" id="CHEBI:29033"/>
    </cofactor>
</comment>
<comment type="catalytic activity">
    <reaction evidence="13">
        <text>octadecanoyl-[ACP] + 2 reduced [2Fe-2S]-[ferredoxin] + O2 + 2 H(+) = (9Z)-octadecenoyl-[ACP] + 2 oxidized [2Fe-2S]-[ferredoxin] + 2 H2O</text>
        <dbReference type="Rhea" id="RHEA:11776"/>
        <dbReference type="Rhea" id="RHEA-COMP:9656"/>
        <dbReference type="Rhea" id="RHEA-COMP:9924"/>
        <dbReference type="Rhea" id="RHEA-COMP:10000"/>
        <dbReference type="Rhea" id="RHEA-COMP:10001"/>
        <dbReference type="ChEBI" id="CHEBI:15377"/>
        <dbReference type="ChEBI" id="CHEBI:15378"/>
        <dbReference type="ChEBI" id="CHEBI:15379"/>
        <dbReference type="ChEBI" id="CHEBI:33737"/>
        <dbReference type="ChEBI" id="CHEBI:33738"/>
        <dbReference type="ChEBI" id="CHEBI:78495"/>
        <dbReference type="ChEBI" id="CHEBI:78783"/>
        <dbReference type="EC" id="1.14.19.2"/>
    </reaction>
</comment>
<accession>A0ABR2P367</accession>
<evidence type="ECO:0000256" key="2">
    <source>
        <dbReference type="ARBA" id="ARBA00008749"/>
    </source>
</evidence>
<organism evidence="14 15">
    <name type="scientific">Hibiscus sabdariffa</name>
    <name type="common">roselle</name>
    <dbReference type="NCBI Taxonomy" id="183260"/>
    <lineage>
        <taxon>Eukaryota</taxon>
        <taxon>Viridiplantae</taxon>
        <taxon>Streptophyta</taxon>
        <taxon>Embryophyta</taxon>
        <taxon>Tracheophyta</taxon>
        <taxon>Spermatophyta</taxon>
        <taxon>Magnoliopsida</taxon>
        <taxon>eudicotyledons</taxon>
        <taxon>Gunneridae</taxon>
        <taxon>Pentapetalae</taxon>
        <taxon>rosids</taxon>
        <taxon>malvids</taxon>
        <taxon>Malvales</taxon>
        <taxon>Malvaceae</taxon>
        <taxon>Malvoideae</taxon>
        <taxon>Hibiscus</taxon>
    </lineage>
</organism>
<keyword evidence="9" id="KW-0560">Oxidoreductase</keyword>
<keyword evidence="5" id="KW-0444">Lipid biosynthesis</keyword>
<dbReference type="CDD" id="cd01050">
    <property type="entry name" value="Acyl_ACP_Desat"/>
    <property type="match status" value="1"/>
</dbReference>
<name>A0ABR2P367_9ROSI</name>
<evidence type="ECO:0000256" key="1">
    <source>
        <dbReference type="ARBA" id="ARBA00001954"/>
    </source>
</evidence>
<evidence type="ECO:0000313" key="15">
    <source>
        <dbReference type="Proteomes" id="UP001396334"/>
    </source>
</evidence>
<evidence type="ECO:0000256" key="5">
    <source>
        <dbReference type="ARBA" id="ARBA00022516"/>
    </source>
</evidence>
<dbReference type="EMBL" id="JBBPBN010000083">
    <property type="protein sequence ID" value="KAK8982883.1"/>
    <property type="molecule type" value="Genomic_DNA"/>
</dbReference>
<dbReference type="Proteomes" id="UP001396334">
    <property type="component" value="Unassembled WGS sequence"/>
</dbReference>
<dbReference type="PANTHER" id="PTHR31155">
    <property type="entry name" value="ACYL- ACYL-CARRIER-PROTEIN DESATURASE-RELATED"/>
    <property type="match status" value="1"/>
</dbReference>
<dbReference type="SUPFAM" id="SSF47240">
    <property type="entry name" value="Ferritin-like"/>
    <property type="match status" value="1"/>
</dbReference>
<evidence type="ECO:0000256" key="6">
    <source>
        <dbReference type="ARBA" id="ARBA00022723"/>
    </source>
</evidence>
<proteinExistence type="inferred from homology"/>
<keyword evidence="6" id="KW-0479">Metal-binding</keyword>
<dbReference type="PANTHER" id="PTHR31155:SF9">
    <property type="entry name" value="STEAROYL-[ACYL-CARRIER-PROTEIN] 9-DESATURASE 7, CHLOROPLASTIC"/>
    <property type="match status" value="1"/>
</dbReference>
<protein>
    <recommendedName>
        <fullName evidence="4">stearoyl-[acyl-carrier-protein] 9-desaturase</fullName>
        <ecNumber evidence="4">1.14.19.2</ecNumber>
    </recommendedName>
</protein>
<evidence type="ECO:0000256" key="4">
    <source>
        <dbReference type="ARBA" id="ARBA00012617"/>
    </source>
</evidence>
<dbReference type="InterPro" id="IPR005067">
    <property type="entry name" value="Fatty_acid_desaturase-2"/>
</dbReference>
<keyword evidence="8" id="KW-0809">Transit peptide</keyword>
<evidence type="ECO:0000256" key="8">
    <source>
        <dbReference type="ARBA" id="ARBA00022946"/>
    </source>
</evidence>
<evidence type="ECO:0000256" key="3">
    <source>
        <dbReference type="ARBA" id="ARBA00011738"/>
    </source>
</evidence>
<dbReference type="Gene3D" id="1.10.620.20">
    <property type="entry name" value="Ribonucleotide Reductase, subunit A"/>
    <property type="match status" value="1"/>
</dbReference>
<keyword evidence="11" id="KW-0443">Lipid metabolism</keyword>
<dbReference type="InterPro" id="IPR012348">
    <property type="entry name" value="RNR-like"/>
</dbReference>
<comment type="similarity">
    <text evidence="2">Belongs to the fatty acid desaturase type 2 family.</text>
</comment>
<evidence type="ECO:0000313" key="14">
    <source>
        <dbReference type="EMBL" id="KAK8982883.1"/>
    </source>
</evidence>